<dbReference type="Proteomes" id="UP000193986">
    <property type="component" value="Unassembled WGS sequence"/>
</dbReference>
<evidence type="ECO:0000313" key="1">
    <source>
        <dbReference type="EMBL" id="ORY20477.1"/>
    </source>
</evidence>
<keyword evidence="2" id="KW-1185">Reference proteome</keyword>
<protein>
    <submittedName>
        <fullName evidence="1">Uncharacterized protein</fullName>
    </submittedName>
</protein>
<comment type="caution">
    <text evidence="1">The sequence shown here is derived from an EMBL/GenBank/DDBJ whole genome shotgun (WGS) entry which is preliminary data.</text>
</comment>
<evidence type="ECO:0000313" key="2">
    <source>
        <dbReference type="Proteomes" id="UP000193986"/>
    </source>
</evidence>
<dbReference type="InParanoid" id="A0A1Y2ADY1"/>
<name>A0A1Y2ADY1_9TREE</name>
<accession>A0A1Y2ADY1</accession>
<gene>
    <name evidence="1" type="ORF">BCR39DRAFT_83963</name>
</gene>
<reference evidence="1 2" key="1">
    <citation type="submission" date="2016-07" db="EMBL/GenBank/DDBJ databases">
        <title>Pervasive Adenine N6-methylation of Active Genes in Fungi.</title>
        <authorList>
            <consortium name="DOE Joint Genome Institute"/>
            <person name="Mondo S.J."/>
            <person name="Dannebaum R.O."/>
            <person name="Kuo R.C."/>
            <person name="Labutti K."/>
            <person name="Haridas S."/>
            <person name="Kuo A."/>
            <person name="Salamov A."/>
            <person name="Ahrendt S.R."/>
            <person name="Lipzen A."/>
            <person name="Sullivan W."/>
            <person name="Andreopoulos W.B."/>
            <person name="Clum A."/>
            <person name="Lindquist E."/>
            <person name="Daum C."/>
            <person name="Ramamoorthy G.K."/>
            <person name="Gryganskyi A."/>
            <person name="Culley D."/>
            <person name="Magnuson J.K."/>
            <person name="James T.Y."/>
            <person name="O'Malley M.A."/>
            <person name="Stajich J.E."/>
            <person name="Spatafora J.W."/>
            <person name="Visel A."/>
            <person name="Grigoriev I.V."/>
        </authorList>
    </citation>
    <scope>NUCLEOTIDE SEQUENCE [LARGE SCALE GENOMIC DNA]</scope>
    <source>
        <strain evidence="1 2">68-887.2</strain>
    </source>
</reference>
<organism evidence="1 2">
    <name type="scientific">Naematelia encephala</name>
    <dbReference type="NCBI Taxonomy" id="71784"/>
    <lineage>
        <taxon>Eukaryota</taxon>
        <taxon>Fungi</taxon>
        <taxon>Dikarya</taxon>
        <taxon>Basidiomycota</taxon>
        <taxon>Agaricomycotina</taxon>
        <taxon>Tremellomycetes</taxon>
        <taxon>Tremellales</taxon>
        <taxon>Naemateliaceae</taxon>
        <taxon>Naematelia</taxon>
    </lineage>
</organism>
<sequence>MFDLRVQSPLGVRGVRRHLGPVAVWVYPLYFLASSFPLRSHVSCISCLPSWDRSTPVYILFLRLTSDLWS</sequence>
<proteinExistence type="predicted"/>
<dbReference type="EMBL" id="MCFC01000134">
    <property type="protein sequence ID" value="ORY20477.1"/>
    <property type="molecule type" value="Genomic_DNA"/>
</dbReference>
<dbReference type="AlphaFoldDB" id="A0A1Y2ADY1"/>